<sequence length="288" mass="31075">MWGHRPGPLTNILRVVAFVILIALVLFPFLIVVSTSLSTGQAITDAGGLVVIPTEISLEAYTRILTGGVVTQSLLVSIVVTAAGTAISLVVTVLAAYSLSRVGTLWHRGLLMTVLLTFLFAPSIIPLYVVVQGLGMLDTLWALILPTSLSAFNLVIVRGFIMNLPPELFEAARIDGASEWWVLTRLAVPLSKSVIAVVGLFYGVTYWNAFFNAMLYLRDTSNWPLQLVLRTYVLQGAPLTLDNTGEIPPPSQAVQMAVVVIAIIPVLLVYPFVQRHLTKGVLTGALKG</sequence>
<gene>
    <name evidence="9" type="ORF">KCQ71_22825</name>
</gene>
<evidence type="ECO:0000256" key="5">
    <source>
        <dbReference type="ARBA" id="ARBA00022989"/>
    </source>
</evidence>
<evidence type="ECO:0000256" key="7">
    <source>
        <dbReference type="RuleBase" id="RU363032"/>
    </source>
</evidence>
<evidence type="ECO:0000256" key="6">
    <source>
        <dbReference type="ARBA" id="ARBA00023136"/>
    </source>
</evidence>
<feature type="transmembrane region" description="Helical" evidence="7">
    <location>
        <begin position="194"/>
        <end position="217"/>
    </location>
</feature>
<evidence type="ECO:0000256" key="3">
    <source>
        <dbReference type="ARBA" id="ARBA00022475"/>
    </source>
</evidence>
<evidence type="ECO:0000256" key="2">
    <source>
        <dbReference type="ARBA" id="ARBA00022448"/>
    </source>
</evidence>
<evidence type="ECO:0000256" key="1">
    <source>
        <dbReference type="ARBA" id="ARBA00004651"/>
    </source>
</evidence>
<dbReference type="Pfam" id="PF00528">
    <property type="entry name" value="BPD_transp_1"/>
    <property type="match status" value="1"/>
</dbReference>
<evidence type="ECO:0000259" key="8">
    <source>
        <dbReference type="PROSITE" id="PS50928"/>
    </source>
</evidence>
<comment type="similarity">
    <text evidence="7">Belongs to the binding-protein-dependent transport system permease family.</text>
</comment>
<dbReference type="Gene3D" id="1.10.3720.10">
    <property type="entry name" value="MetI-like"/>
    <property type="match status" value="1"/>
</dbReference>
<keyword evidence="5 7" id="KW-1133">Transmembrane helix</keyword>
<feature type="transmembrane region" description="Helical" evidence="7">
    <location>
        <begin position="141"/>
        <end position="161"/>
    </location>
</feature>
<keyword evidence="10" id="KW-1185">Reference proteome</keyword>
<comment type="subcellular location">
    <subcellularLocation>
        <location evidence="1 7">Cell membrane</location>
        <topology evidence="1 7">Multi-pass membrane protein</topology>
    </subcellularLocation>
</comment>
<dbReference type="SUPFAM" id="SSF161098">
    <property type="entry name" value="MetI-like"/>
    <property type="match status" value="1"/>
</dbReference>
<proteinExistence type="inferred from homology"/>
<dbReference type="CDD" id="cd06261">
    <property type="entry name" value="TM_PBP2"/>
    <property type="match status" value="1"/>
</dbReference>
<feature type="transmembrane region" description="Helical" evidence="7">
    <location>
        <begin position="12"/>
        <end position="31"/>
    </location>
</feature>
<feature type="transmembrane region" description="Helical" evidence="7">
    <location>
        <begin position="253"/>
        <end position="273"/>
    </location>
</feature>
<organism evidence="9 10">
    <name type="scientific">Occultella gossypii</name>
    <dbReference type="NCBI Taxonomy" id="2800820"/>
    <lineage>
        <taxon>Bacteria</taxon>
        <taxon>Bacillati</taxon>
        <taxon>Actinomycetota</taxon>
        <taxon>Actinomycetes</taxon>
        <taxon>Micrococcales</taxon>
        <taxon>Ruaniaceae</taxon>
        <taxon>Occultella</taxon>
    </lineage>
</organism>
<feature type="transmembrane region" description="Helical" evidence="7">
    <location>
        <begin position="74"/>
        <end position="97"/>
    </location>
</feature>
<dbReference type="PANTHER" id="PTHR43744">
    <property type="entry name" value="ABC TRANSPORTER PERMEASE PROTEIN MG189-RELATED-RELATED"/>
    <property type="match status" value="1"/>
</dbReference>
<dbReference type="PANTHER" id="PTHR43744:SF9">
    <property type="entry name" value="POLYGALACTURONAN_RHAMNOGALACTURONAN TRANSPORT SYSTEM PERMEASE PROTEIN YTCP"/>
    <property type="match status" value="1"/>
</dbReference>
<dbReference type="PROSITE" id="PS50928">
    <property type="entry name" value="ABC_TM1"/>
    <property type="match status" value="1"/>
</dbReference>
<keyword evidence="4 7" id="KW-0812">Transmembrane</keyword>
<feature type="transmembrane region" description="Helical" evidence="7">
    <location>
        <begin position="109"/>
        <end position="129"/>
    </location>
</feature>
<feature type="domain" description="ABC transmembrane type-1" evidence="8">
    <location>
        <begin position="74"/>
        <end position="273"/>
    </location>
</feature>
<dbReference type="Proteomes" id="UP000826651">
    <property type="component" value="Unassembled WGS sequence"/>
</dbReference>
<dbReference type="InterPro" id="IPR000515">
    <property type="entry name" value="MetI-like"/>
</dbReference>
<dbReference type="EMBL" id="JAGSHT010000022">
    <property type="protein sequence ID" value="MBZ2199000.1"/>
    <property type="molecule type" value="Genomic_DNA"/>
</dbReference>
<evidence type="ECO:0000313" key="10">
    <source>
        <dbReference type="Proteomes" id="UP000826651"/>
    </source>
</evidence>
<protein>
    <submittedName>
        <fullName evidence="9">Carbohydrate ABC transporter permease</fullName>
    </submittedName>
</protein>
<name>A0ABS7SGZ9_9MICO</name>
<accession>A0ABS7SGZ9</accession>
<keyword evidence="2 7" id="KW-0813">Transport</keyword>
<dbReference type="InterPro" id="IPR035906">
    <property type="entry name" value="MetI-like_sf"/>
</dbReference>
<reference evidence="9 10" key="1">
    <citation type="submission" date="2021-04" db="EMBL/GenBank/DDBJ databases">
        <title>Ruania sp. nov., isolated from sandy soil of mangrove forest.</title>
        <authorList>
            <person name="Ge X."/>
            <person name="Huang R."/>
            <person name="Liu W."/>
        </authorList>
    </citation>
    <scope>NUCLEOTIDE SEQUENCE [LARGE SCALE GENOMIC DNA]</scope>
    <source>
        <strain evidence="9 10">N2-46</strain>
    </source>
</reference>
<comment type="caution">
    <text evidence="9">The sequence shown here is derived from an EMBL/GenBank/DDBJ whole genome shotgun (WGS) entry which is preliminary data.</text>
</comment>
<evidence type="ECO:0000256" key="4">
    <source>
        <dbReference type="ARBA" id="ARBA00022692"/>
    </source>
</evidence>
<evidence type="ECO:0000313" key="9">
    <source>
        <dbReference type="EMBL" id="MBZ2199000.1"/>
    </source>
</evidence>
<keyword evidence="6 7" id="KW-0472">Membrane</keyword>
<keyword evidence="3" id="KW-1003">Cell membrane</keyword>